<dbReference type="GO" id="GO:0015031">
    <property type="term" value="P:protein transport"/>
    <property type="evidence" value="ECO:0007669"/>
    <property type="project" value="UniProtKB-KW"/>
</dbReference>
<dbReference type="RefSeq" id="XP_022159550.1">
    <property type="nucleotide sequence ID" value="XM_022303858.1"/>
</dbReference>
<evidence type="ECO:0000256" key="9">
    <source>
        <dbReference type="ARBA" id="ARBA00023136"/>
    </source>
</evidence>
<feature type="transmembrane region" description="Helical" evidence="11">
    <location>
        <begin position="164"/>
        <end position="184"/>
    </location>
</feature>
<dbReference type="Pfam" id="PF00810">
    <property type="entry name" value="ER_lumen_recept"/>
    <property type="match status" value="1"/>
</dbReference>
<comment type="subcellular location">
    <subcellularLocation>
        <location evidence="1">Endoplasmic reticulum membrane</location>
        <topology evidence="1">Multi-pass membrane protein</topology>
    </subcellularLocation>
</comment>
<name>A0A6J1DZ21_MOMCH</name>
<gene>
    <name evidence="13" type="primary">LOC111025934</name>
</gene>
<comment type="similarity">
    <text evidence="2">Belongs to the ERD2 family.</text>
</comment>
<dbReference type="PRINTS" id="PR00660">
    <property type="entry name" value="ERLUMENR"/>
</dbReference>
<protein>
    <submittedName>
        <fullName evidence="13">ER lumen protein-retaining receptor-like</fullName>
    </submittedName>
</protein>
<dbReference type="AlphaFoldDB" id="A0A6J1DZ21"/>
<evidence type="ECO:0000256" key="11">
    <source>
        <dbReference type="SAM" id="Phobius"/>
    </source>
</evidence>
<feature type="transmembrane region" description="Helical" evidence="11">
    <location>
        <begin position="190"/>
        <end position="209"/>
    </location>
</feature>
<dbReference type="Proteomes" id="UP000504603">
    <property type="component" value="Unplaced"/>
</dbReference>
<dbReference type="GeneID" id="111025934"/>
<evidence type="ECO:0000256" key="10">
    <source>
        <dbReference type="ARBA" id="ARBA00023170"/>
    </source>
</evidence>
<evidence type="ECO:0000256" key="2">
    <source>
        <dbReference type="ARBA" id="ARBA00010120"/>
    </source>
</evidence>
<evidence type="ECO:0000313" key="12">
    <source>
        <dbReference type="Proteomes" id="UP000504603"/>
    </source>
</evidence>
<organism evidence="12 13">
    <name type="scientific">Momordica charantia</name>
    <name type="common">Bitter gourd</name>
    <name type="synonym">Balsam pear</name>
    <dbReference type="NCBI Taxonomy" id="3673"/>
    <lineage>
        <taxon>Eukaryota</taxon>
        <taxon>Viridiplantae</taxon>
        <taxon>Streptophyta</taxon>
        <taxon>Embryophyta</taxon>
        <taxon>Tracheophyta</taxon>
        <taxon>Spermatophyta</taxon>
        <taxon>Magnoliopsida</taxon>
        <taxon>eudicotyledons</taxon>
        <taxon>Gunneridae</taxon>
        <taxon>Pentapetalae</taxon>
        <taxon>rosids</taxon>
        <taxon>fabids</taxon>
        <taxon>Cucurbitales</taxon>
        <taxon>Cucurbitaceae</taxon>
        <taxon>Momordiceae</taxon>
        <taxon>Momordica</taxon>
    </lineage>
</organism>
<keyword evidence="6" id="KW-0931">ER-Golgi transport</keyword>
<evidence type="ECO:0000256" key="5">
    <source>
        <dbReference type="ARBA" id="ARBA00022824"/>
    </source>
</evidence>
<dbReference type="GO" id="GO:0005789">
    <property type="term" value="C:endoplasmic reticulum membrane"/>
    <property type="evidence" value="ECO:0007669"/>
    <property type="project" value="UniProtKB-SubCell"/>
</dbReference>
<accession>A0A6J1DZ21</accession>
<feature type="transmembrane region" description="Helical" evidence="11">
    <location>
        <begin position="261"/>
        <end position="283"/>
    </location>
</feature>
<keyword evidence="3" id="KW-0813">Transport</keyword>
<keyword evidence="4 11" id="KW-0812">Transmembrane</keyword>
<dbReference type="GO" id="GO:0016192">
    <property type="term" value="P:vesicle-mediated transport"/>
    <property type="evidence" value="ECO:0007669"/>
    <property type="project" value="UniProtKB-KW"/>
</dbReference>
<feature type="transmembrane region" description="Helical" evidence="11">
    <location>
        <begin position="221"/>
        <end position="241"/>
    </location>
</feature>
<dbReference type="OrthoDB" id="7694678at2759"/>
<evidence type="ECO:0000256" key="8">
    <source>
        <dbReference type="ARBA" id="ARBA00022989"/>
    </source>
</evidence>
<dbReference type="InterPro" id="IPR000133">
    <property type="entry name" value="ER_ret_rcpt"/>
</dbReference>
<evidence type="ECO:0000256" key="1">
    <source>
        <dbReference type="ARBA" id="ARBA00004477"/>
    </source>
</evidence>
<keyword evidence="7" id="KW-0653">Protein transport</keyword>
<feature type="transmembrane region" description="Helical" evidence="11">
    <location>
        <begin position="51"/>
        <end position="69"/>
    </location>
</feature>
<keyword evidence="12" id="KW-1185">Reference proteome</keyword>
<proteinExistence type="inferred from homology"/>
<dbReference type="GO" id="GO:0006621">
    <property type="term" value="P:protein retention in ER lumen"/>
    <property type="evidence" value="ECO:0007669"/>
    <property type="project" value="InterPro"/>
</dbReference>
<dbReference type="KEGG" id="mcha:111025934"/>
<dbReference type="GO" id="GO:0046923">
    <property type="term" value="F:ER retention sequence binding"/>
    <property type="evidence" value="ECO:0007669"/>
    <property type="project" value="InterPro"/>
</dbReference>
<keyword evidence="10" id="KW-0675">Receptor</keyword>
<evidence type="ECO:0000256" key="4">
    <source>
        <dbReference type="ARBA" id="ARBA00022692"/>
    </source>
</evidence>
<evidence type="ECO:0000256" key="6">
    <source>
        <dbReference type="ARBA" id="ARBA00022892"/>
    </source>
</evidence>
<sequence length="295" mass="33670">MDALRSYPVNFSSARAPISSDGDGSKKRSIRRRMNKAAVEWLRRRSTAAKIALAAAAAMFALVILKLTVKNHNYVFIAGESSHAAGLLVLAYKLTTHKTCSGLSSKSQELTALFLGVRLVCGTIMDIDIYTILDFITLVSTIWVIYMIRYKLKNTYAKAFDNFHLYYVVVPSMVLSMVIFPHAHHNHLVRVLWAFGVYVESFSVLPQLLMMQNAKMIEPFTAHYVFALGISRFLAFAHWVIQVFETRGRYLLLVGNGYFWFMTAFIAEMIQTFILADFCYYYIKSFMQGKLRMPI</sequence>
<evidence type="ECO:0000313" key="13">
    <source>
        <dbReference type="RefSeq" id="XP_022159550.1"/>
    </source>
</evidence>
<dbReference type="PANTHER" id="PTHR10585">
    <property type="entry name" value="ER LUMEN PROTEIN RETAINING RECEPTOR"/>
    <property type="match status" value="1"/>
</dbReference>
<evidence type="ECO:0000256" key="3">
    <source>
        <dbReference type="ARBA" id="ARBA00022448"/>
    </source>
</evidence>
<keyword evidence="8 11" id="KW-1133">Transmembrane helix</keyword>
<keyword evidence="9 11" id="KW-0472">Membrane</keyword>
<keyword evidence="5" id="KW-0256">Endoplasmic reticulum</keyword>
<reference evidence="13" key="1">
    <citation type="submission" date="2025-08" db="UniProtKB">
        <authorList>
            <consortium name="RefSeq"/>
        </authorList>
    </citation>
    <scope>IDENTIFICATION</scope>
    <source>
        <strain evidence="13">OHB3-1</strain>
    </source>
</reference>
<evidence type="ECO:0000256" key="7">
    <source>
        <dbReference type="ARBA" id="ARBA00022927"/>
    </source>
</evidence>
<feature type="transmembrane region" description="Helical" evidence="11">
    <location>
        <begin position="131"/>
        <end position="152"/>
    </location>
</feature>